<accession>A0A0N4WU82</accession>
<gene>
    <name evidence="1" type="ORF">HPLM_LOCUS15187</name>
</gene>
<organism evidence="3">
    <name type="scientific">Haemonchus placei</name>
    <name type="common">Barber's pole worm</name>
    <dbReference type="NCBI Taxonomy" id="6290"/>
    <lineage>
        <taxon>Eukaryota</taxon>
        <taxon>Metazoa</taxon>
        <taxon>Ecdysozoa</taxon>
        <taxon>Nematoda</taxon>
        <taxon>Chromadorea</taxon>
        <taxon>Rhabditida</taxon>
        <taxon>Rhabditina</taxon>
        <taxon>Rhabditomorpha</taxon>
        <taxon>Strongyloidea</taxon>
        <taxon>Trichostrongylidae</taxon>
        <taxon>Haemonchus</taxon>
    </lineage>
</organism>
<reference evidence="1 2" key="2">
    <citation type="submission" date="2018-11" db="EMBL/GenBank/DDBJ databases">
        <authorList>
            <consortium name="Pathogen Informatics"/>
        </authorList>
    </citation>
    <scope>NUCLEOTIDE SEQUENCE [LARGE SCALE GENOMIC DNA]</scope>
    <source>
        <strain evidence="1 2">MHpl1</strain>
    </source>
</reference>
<evidence type="ECO:0000313" key="2">
    <source>
        <dbReference type="Proteomes" id="UP000268014"/>
    </source>
</evidence>
<keyword evidence="2" id="KW-1185">Reference proteome</keyword>
<sequence>MLVDVTRPFLASRVCISAGGRGLGHRHVVAVTLPARLRYAHSFPEGYIVPNGALSSCSKSTLSYAFGTIAL</sequence>
<dbReference type="Proteomes" id="UP000268014">
    <property type="component" value="Unassembled WGS sequence"/>
</dbReference>
<evidence type="ECO:0000313" key="3">
    <source>
        <dbReference type="WBParaSite" id="HPLM_0001519501-mRNA-1"/>
    </source>
</evidence>
<dbReference type="AlphaFoldDB" id="A0A0N4WU82"/>
<dbReference type="EMBL" id="UZAF01018873">
    <property type="protein sequence ID" value="VDO55714.1"/>
    <property type="molecule type" value="Genomic_DNA"/>
</dbReference>
<proteinExistence type="predicted"/>
<protein>
    <submittedName>
        <fullName evidence="1 3">Uncharacterized protein</fullName>
    </submittedName>
</protein>
<name>A0A0N4WU82_HAEPC</name>
<evidence type="ECO:0000313" key="1">
    <source>
        <dbReference type="EMBL" id="VDO55714.1"/>
    </source>
</evidence>
<dbReference type="WBParaSite" id="HPLM_0001519501-mRNA-1">
    <property type="protein sequence ID" value="HPLM_0001519501-mRNA-1"/>
    <property type="gene ID" value="HPLM_0001519501"/>
</dbReference>
<reference evidence="3" key="1">
    <citation type="submission" date="2017-02" db="UniProtKB">
        <authorList>
            <consortium name="WormBaseParasite"/>
        </authorList>
    </citation>
    <scope>IDENTIFICATION</scope>
</reference>